<organism evidence="1 2">
    <name type="scientific">Cirrhinus molitorella</name>
    <name type="common">mud carp</name>
    <dbReference type="NCBI Taxonomy" id="172907"/>
    <lineage>
        <taxon>Eukaryota</taxon>
        <taxon>Metazoa</taxon>
        <taxon>Chordata</taxon>
        <taxon>Craniata</taxon>
        <taxon>Vertebrata</taxon>
        <taxon>Euteleostomi</taxon>
        <taxon>Actinopterygii</taxon>
        <taxon>Neopterygii</taxon>
        <taxon>Teleostei</taxon>
        <taxon>Ostariophysi</taxon>
        <taxon>Cypriniformes</taxon>
        <taxon>Cyprinidae</taxon>
        <taxon>Labeoninae</taxon>
        <taxon>Labeonini</taxon>
        <taxon>Cirrhinus</taxon>
    </lineage>
</organism>
<name>A0ABR3LK09_9TELE</name>
<dbReference type="EMBL" id="JAYMGO010000021">
    <property type="protein sequence ID" value="KAL1253234.1"/>
    <property type="molecule type" value="Genomic_DNA"/>
</dbReference>
<evidence type="ECO:0000313" key="1">
    <source>
        <dbReference type="EMBL" id="KAL1253234.1"/>
    </source>
</evidence>
<proteinExistence type="predicted"/>
<gene>
    <name evidence="1" type="ORF">QQF64_017927</name>
</gene>
<comment type="caution">
    <text evidence="1">The sequence shown here is derived from an EMBL/GenBank/DDBJ whole genome shotgun (WGS) entry which is preliminary data.</text>
</comment>
<evidence type="ECO:0000313" key="2">
    <source>
        <dbReference type="Proteomes" id="UP001558613"/>
    </source>
</evidence>
<protein>
    <submittedName>
        <fullName evidence="1">Uncharacterized protein</fullName>
    </submittedName>
</protein>
<accession>A0ABR3LK09</accession>
<sequence length="184" mass="20767">MKPKLLLCYCTPCIPDAPQFMKSPYILQADNHGGVLQALCPPASALNLSELLSWRRGLRSVESPRLRGFRLIVEDISSGLKPLSGQDKAPGNMRRADVCDGSEPPHLNPLGPLVLQGHRLDIPTWRKHYWTGAELKSTLFPYTHSNQHRRRTAFIHSAPTFSRFIFLSLSHFFLPRSLSFSPPR</sequence>
<dbReference type="Proteomes" id="UP001558613">
    <property type="component" value="Unassembled WGS sequence"/>
</dbReference>
<reference evidence="1 2" key="1">
    <citation type="submission" date="2023-09" db="EMBL/GenBank/DDBJ databases">
        <authorList>
            <person name="Wang M."/>
        </authorList>
    </citation>
    <scope>NUCLEOTIDE SEQUENCE [LARGE SCALE GENOMIC DNA]</scope>
    <source>
        <strain evidence="1">GT-2023</strain>
        <tissue evidence="1">Liver</tissue>
    </source>
</reference>
<keyword evidence="2" id="KW-1185">Reference proteome</keyword>